<dbReference type="InterPro" id="IPR029062">
    <property type="entry name" value="Class_I_gatase-like"/>
</dbReference>
<dbReference type="RefSeq" id="WP_203855436.1">
    <property type="nucleotide sequence ID" value="NZ_BAAAZQ010000003.1"/>
</dbReference>
<dbReference type="InterPro" id="IPR019999">
    <property type="entry name" value="Anth_synth_I-like"/>
</dbReference>
<dbReference type="Gene3D" id="3.60.120.10">
    <property type="entry name" value="Anthranilate synthase"/>
    <property type="match status" value="1"/>
</dbReference>
<dbReference type="PRINTS" id="PR00097">
    <property type="entry name" value="ANTSNTHASEII"/>
</dbReference>
<sequence length="728" mass="75929">MTLLNHLLRTIASGADPGPFVLLRRDGATSLEVFTGVPQTVARLADIPLPAGPAGARTLAVVPYRQVTERGFACVDDGAPLECLVLDEPERVPLADALAALPEVPVPVRDAGFDIADPEYAEIVGRVLRDEIGRGEGANFVIHRSYLGTLAGPPLPAALAALRRLLTGERGAYWTFLVHTGGRILVGASPERHVSVEDGLVMMNPISGTLRHPGRSADRAELLRFLADPKEIDELYMVLDEELKMMATVAEQGGQVIGPYLKEMAHLTHTEYLLAGRGSLDVREVLRETMFAPTVTGSPMENACRVIARHERRGRGYYAGVLALLGFDEAGRQTLDAPILIRTAEISPAGELRVPVGATLVRHSTAAAEVAETHAKAAGVLTALGLRPEPAPPRSGVVGVTGPGHRLAGPADSAGSAGPADSAGSAGADEAGGDAAVPGVVGVGPEPAVEPAPAAEVRLADDPAVRAALAARNTRLAPFWLEQRTPGATTRPEFAGRRVVVVDAEDTFTGMLAHQLRALGLTVAVRPWTEVAEPGGFDPATADLTVLGPGPGDPGHPTDPKMVALRGMVNRLLDTGSPTLGVCLGHQMLAARLGLTLHRRTAPYQGLCRDVTIFDTVARVGFYSSYTALADADGLDTAYGPVRLARDLVDGAVHALRGPTYAGVQFHPESVLSRDGMAVLTEVVGWLLPAPAGSAPTTGVSRSPAAGTALPPGVGRDPSGAHTSRYPG</sequence>
<comment type="catalytic activity">
    <reaction evidence="4">
        <text>chorismate + L-glutamine = anthranilate + pyruvate + L-glutamate + H(+)</text>
        <dbReference type="Rhea" id="RHEA:21732"/>
        <dbReference type="ChEBI" id="CHEBI:15361"/>
        <dbReference type="ChEBI" id="CHEBI:15378"/>
        <dbReference type="ChEBI" id="CHEBI:16567"/>
        <dbReference type="ChEBI" id="CHEBI:29748"/>
        <dbReference type="ChEBI" id="CHEBI:29985"/>
        <dbReference type="ChEBI" id="CHEBI:58359"/>
        <dbReference type="EC" id="4.1.3.27"/>
    </reaction>
</comment>
<dbReference type="PANTHER" id="PTHR11236:SF49">
    <property type="entry name" value="ANTHRANILATE SYNTHASE COMPONENT 1"/>
    <property type="match status" value="1"/>
</dbReference>
<feature type="compositionally biased region" description="Low complexity" evidence="5">
    <location>
        <begin position="408"/>
        <end position="437"/>
    </location>
</feature>
<feature type="domain" description="Chorismate-utilising enzyme C-terminal" evidence="7">
    <location>
        <begin position="120"/>
        <end position="376"/>
    </location>
</feature>
<dbReference type="EC" id="4.1.3.27" evidence="1"/>
<dbReference type="PRINTS" id="PR00096">
    <property type="entry name" value="GATASE"/>
</dbReference>
<dbReference type="PRINTS" id="PR00099">
    <property type="entry name" value="CPSGATASE"/>
</dbReference>
<dbReference type="SUPFAM" id="SSF56322">
    <property type="entry name" value="ADC synthase"/>
    <property type="match status" value="1"/>
</dbReference>
<dbReference type="Pfam" id="PF00425">
    <property type="entry name" value="Chorismate_bind"/>
    <property type="match status" value="1"/>
</dbReference>
<evidence type="ECO:0000259" key="6">
    <source>
        <dbReference type="Pfam" id="PF00117"/>
    </source>
</evidence>
<evidence type="ECO:0000259" key="7">
    <source>
        <dbReference type="Pfam" id="PF00425"/>
    </source>
</evidence>
<keyword evidence="3" id="KW-0456">Lyase</keyword>
<keyword evidence="2" id="KW-0315">Glutamine amidotransferase</keyword>
<evidence type="ECO:0000313" key="9">
    <source>
        <dbReference type="Proteomes" id="UP000621500"/>
    </source>
</evidence>
<name>A0ABQ4EHQ9_9ACTN</name>
<dbReference type="InterPro" id="IPR017926">
    <property type="entry name" value="GATASE"/>
</dbReference>
<dbReference type="SUPFAM" id="SSF52317">
    <property type="entry name" value="Class I glutamine amidotransferase-like"/>
    <property type="match status" value="1"/>
</dbReference>
<dbReference type="InterPro" id="IPR005801">
    <property type="entry name" value="ADC_synthase"/>
</dbReference>
<evidence type="ECO:0000256" key="1">
    <source>
        <dbReference type="ARBA" id="ARBA00012266"/>
    </source>
</evidence>
<reference evidence="8 9" key="1">
    <citation type="submission" date="2021-01" db="EMBL/GenBank/DDBJ databases">
        <title>Whole genome shotgun sequence of Plantactinospora mayteni NBRC 109088.</title>
        <authorList>
            <person name="Komaki H."/>
            <person name="Tamura T."/>
        </authorList>
    </citation>
    <scope>NUCLEOTIDE SEQUENCE [LARGE SCALE GENOMIC DNA]</scope>
    <source>
        <strain evidence="8 9">NBRC 109088</strain>
    </source>
</reference>
<evidence type="ECO:0000256" key="3">
    <source>
        <dbReference type="ARBA" id="ARBA00023239"/>
    </source>
</evidence>
<dbReference type="Proteomes" id="UP000621500">
    <property type="component" value="Unassembled WGS sequence"/>
</dbReference>
<dbReference type="Gene3D" id="3.40.50.880">
    <property type="match status" value="1"/>
</dbReference>
<dbReference type="CDD" id="cd01743">
    <property type="entry name" value="GATase1_Anthranilate_Synthase"/>
    <property type="match status" value="1"/>
</dbReference>
<proteinExistence type="predicted"/>
<feature type="domain" description="Glutamine amidotransferase" evidence="6">
    <location>
        <begin position="500"/>
        <end position="681"/>
    </location>
</feature>
<keyword evidence="9" id="KW-1185">Reference proteome</keyword>
<dbReference type="Pfam" id="PF00117">
    <property type="entry name" value="GATase"/>
    <property type="match status" value="1"/>
</dbReference>
<organism evidence="8 9">
    <name type="scientific">Plantactinospora mayteni</name>
    <dbReference type="NCBI Taxonomy" id="566021"/>
    <lineage>
        <taxon>Bacteria</taxon>
        <taxon>Bacillati</taxon>
        <taxon>Actinomycetota</taxon>
        <taxon>Actinomycetes</taxon>
        <taxon>Micromonosporales</taxon>
        <taxon>Micromonosporaceae</taxon>
        <taxon>Plantactinospora</taxon>
    </lineage>
</organism>
<comment type="caution">
    <text evidence="8">The sequence shown here is derived from an EMBL/GenBank/DDBJ whole genome shotgun (WGS) entry which is preliminary data.</text>
</comment>
<evidence type="ECO:0000256" key="5">
    <source>
        <dbReference type="SAM" id="MobiDB-lite"/>
    </source>
</evidence>
<dbReference type="PANTHER" id="PTHR11236">
    <property type="entry name" value="AMINOBENZOATE/ANTHRANILATE SYNTHASE"/>
    <property type="match status" value="1"/>
</dbReference>
<feature type="region of interest" description="Disordered" evidence="5">
    <location>
        <begin position="402"/>
        <end position="437"/>
    </location>
</feature>
<dbReference type="PROSITE" id="PS51273">
    <property type="entry name" value="GATASE_TYPE_1"/>
    <property type="match status" value="1"/>
</dbReference>
<evidence type="ECO:0000256" key="2">
    <source>
        <dbReference type="ARBA" id="ARBA00022962"/>
    </source>
</evidence>
<dbReference type="InterPro" id="IPR006221">
    <property type="entry name" value="TrpG/PapA_dom"/>
</dbReference>
<gene>
    <name evidence="8" type="ORF">Pma05_03540</name>
</gene>
<protein>
    <recommendedName>
        <fullName evidence="1">anthranilate synthase</fullName>
        <ecNumber evidence="1">4.1.3.27</ecNumber>
    </recommendedName>
</protein>
<feature type="region of interest" description="Disordered" evidence="5">
    <location>
        <begin position="694"/>
        <end position="728"/>
    </location>
</feature>
<accession>A0ABQ4EHQ9</accession>
<evidence type="ECO:0000313" key="8">
    <source>
        <dbReference type="EMBL" id="GIG93781.1"/>
    </source>
</evidence>
<dbReference type="InterPro" id="IPR015890">
    <property type="entry name" value="Chorismate_C"/>
</dbReference>
<evidence type="ECO:0000256" key="4">
    <source>
        <dbReference type="ARBA" id="ARBA00047683"/>
    </source>
</evidence>
<dbReference type="EMBL" id="BONX01000002">
    <property type="protein sequence ID" value="GIG93781.1"/>
    <property type="molecule type" value="Genomic_DNA"/>
</dbReference>